<keyword evidence="2" id="KW-1185">Reference proteome</keyword>
<organism evidence="1 2">
    <name type="scientific">Phytophthora lilii</name>
    <dbReference type="NCBI Taxonomy" id="2077276"/>
    <lineage>
        <taxon>Eukaryota</taxon>
        <taxon>Sar</taxon>
        <taxon>Stramenopiles</taxon>
        <taxon>Oomycota</taxon>
        <taxon>Peronosporomycetes</taxon>
        <taxon>Peronosporales</taxon>
        <taxon>Peronosporaceae</taxon>
        <taxon>Phytophthora</taxon>
    </lineage>
</organism>
<evidence type="ECO:0000313" key="2">
    <source>
        <dbReference type="Proteomes" id="UP001165083"/>
    </source>
</evidence>
<sequence>MILRKEVGMGEHSVDIKQALPSKPLVSCERSPQKVQKGYQPRGTTKHCLGTGYAYHVSEGIPEWQPRDVPDSLLASIKKSTLEALATVPQNMSEQETSWLLFAMFTTIITGIEDSITMEVHSEHRLRSDDERVDFKGKADYFFHDEHFVCLLEIKTAGSLFHQHDMDPLSQEGIPQALMGMEIVNTLNEGKLMKGILSDYCSWVFMNLEYSEDNSKIAKIIFTKEVLVSEYSNVLSDDALTRVVGSILAVLQEPERN</sequence>
<proteinExistence type="predicted"/>
<dbReference type="Proteomes" id="UP001165083">
    <property type="component" value="Unassembled WGS sequence"/>
</dbReference>
<dbReference type="AlphaFoldDB" id="A0A9W6TFL4"/>
<accession>A0A9W6TFL4</accession>
<comment type="caution">
    <text evidence="1">The sequence shown here is derived from an EMBL/GenBank/DDBJ whole genome shotgun (WGS) entry which is preliminary data.</text>
</comment>
<dbReference type="EMBL" id="BSXW01000096">
    <property type="protein sequence ID" value="GMF11985.1"/>
    <property type="molecule type" value="Genomic_DNA"/>
</dbReference>
<name>A0A9W6TFL4_9STRA</name>
<evidence type="ECO:0000313" key="1">
    <source>
        <dbReference type="EMBL" id="GMF11985.1"/>
    </source>
</evidence>
<protein>
    <submittedName>
        <fullName evidence="1">Unnamed protein product</fullName>
    </submittedName>
</protein>
<gene>
    <name evidence="1" type="ORF">Plil01_000264800</name>
</gene>
<reference evidence="1" key="1">
    <citation type="submission" date="2023-04" db="EMBL/GenBank/DDBJ databases">
        <title>Phytophthora lilii NBRC 32176.</title>
        <authorList>
            <person name="Ichikawa N."/>
            <person name="Sato H."/>
            <person name="Tonouchi N."/>
        </authorList>
    </citation>
    <scope>NUCLEOTIDE SEQUENCE</scope>
    <source>
        <strain evidence="1">NBRC 32176</strain>
    </source>
</reference>